<dbReference type="PANTHER" id="PTHR15925">
    <property type="entry name" value="MITOCHONDRIAL RIBOSOMAL PROTEIN S23"/>
    <property type="match status" value="1"/>
</dbReference>
<reference evidence="10" key="2">
    <citation type="submission" date="2020-12" db="EMBL/GenBank/DDBJ databases">
        <authorList>
            <person name="Kanost M."/>
        </authorList>
    </citation>
    <scope>NUCLEOTIDE SEQUENCE</scope>
</reference>
<dbReference type="InterPro" id="IPR059242">
    <property type="entry name" value="mS23_dom"/>
</dbReference>
<comment type="caution">
    <text evidence="10">The sequence shown here is derived from an EMBL/GenBank/DDBJ whole genome shotgun (WGS) entry which is preliminary data.</text>
</comment>
<dbReference type="GO" id="GO:0005840">
    <property type="term" value="C:ribosome"/>
    <property type="evidence" value="ECO:0007669"/>
    <property type="project" value="InterPro"/>
</dbReference>
<dbReference type="Pfam" id="PF10484">
    <property type="entry name" value="MRP-S23"/>
    <property type="match status" value="1"/>
</dbReference>
<dbReference type="InterPro" id="IPR019520">
    <property type="entry name" value="Ribosomal_mS23_met"/>
</dbReference>
<evidence type="ECO:0000256" key="1">
    <source>
        <dbReference type="ARBA" id="ARBA00004173"/>
    </source>
</evidence>
<feature type="domain" description="Small ribosomal subunit protein mS23 conserved" evidence="9">
    <location>
        <begin position="177"/>
        <end position="285"/>
    </location>
</feature>
<organism evidence="10 11">
    <name type="scientific">Manduca sexta</name>
    <name type="common">Tobacco hawkmoth</name>
    <name type="synonym">Tobacco hornworm</name>
    <dbReference type="NCBI Taxonomy" id="7130"/>
    <lineage>
        <taxon>Eukaryota</taxon>
        <taxon>Metazoa</taxon>
        <taxon>Ecdysozoa</taxon>
        <taxon>Arthropoda</taxon>
        <taxon>Hexapoda</taxon>
        <taxon>Insecta</taxon>
        <taxon>Pterygota</taxon>
        <taxon>Neoptera</taxon>
        <taxon>Endopterygota</taxon>
        <taxon>Lepidoptera</taxon>
        <taxon>Glossata</taxon>
        <taxon>Ditrysia</taxon>
        <taxon>Bombycoidea</taxon>
        <taxon>Sphingidae</taxon>
        <taxon>Sphinginae</taxon>
        <taxon>Sphingini</taxon>
        <taxon>Manduca</taxon>
    </lineage>
</organism>
<accession>A0A921Z4I6</accession>
<reference evidence="10" key="1">
    <citation type="journal article" date="2016" name="Insect Biochem. Mol. Biol.">
        <title>Multifaceted biological insights from a draft genome sequence of the tobacco hornworm moth, Manduca sexta.</title>
        <authorList>
            <person name="Kanost M.R."/>
            <person name="Arrese E.L."/>
            <person name="Cao X."/>
            <person name="Chen Y.R."/>
            <person name="Chellapilla S."/>
            <person name="Goldsmith M.R."/>
            <person name="Grosse-Wilde E."/>
            <person name="Heckel D.G."/>
            <person name="Herndon N."/>
            <person name="Jiang H."/>
            <person name="Papanicolaou A."/>
            <person name="Qu J."/>
            <person name="Soulages J.L."/>
            <person name="Vogel H."/>
            <person name="Walters J."/>
            <person name="Waterhouse R.M."/>
            <person name="Ahn S.J."/>
            <person name="Almeida F.C."/>
            <person name="An C."/>
            <person name="Aqrawi P."/>
            <person name="Bretschneider A."/>
            <person name="Bryant W.B."/>
            <person name="Bucks S."/>
            <person name="Chao H."/>
            <person name="Chevignon G."/>
            <person name="Christen J.M."/>
            <person name="Clarke D.F."/>
            <person name="Dittmer N.T."/>
            <person name="Ferguson L.C.F."/>
            <person name="Garavelou S."/>
            <person name="Gordon K.H.J."/>
            <person name="Gunaratna R.T."/>
            <person name="Han Y."/>
            <person name="Hauser F."/>
            <person name="He Y."/>
            <person name="Heidel-Fischer H."/>
            <person name="Hirsh A."/>
            <person name="Hu Y."/>
            <person name="Jiang H."/>
            <person name="Kalra D."/>
            <person name="Klinner C."/>
            <person name="Konig C."/>
            <person name="Kovar C."/>
            <person name="Kroll A.R."/>
            <person name="Kuwar S.S."/>
            <person name="Lee S.L."/>
            <person name="Lehman R."/>
            <person name="Li K."/>
            <person name="Li Z."/>
            <person name="Liang H."/>
            <person name="Lovelace S."/>
            <person name="Lu Z."/>
            <person name="Mansfield J.H."/>
            <person name="McCulloch K.J."/>
            <person name="Mathew T."/>
            <person name="Morton B."/>
            <person name="Muzny D.M."/>
            <person name="Neunemann D."/>
            <person name="Ongeri F."/>
            <person name="Pauchet Y."/>
            <person name="Pu L.L."/>
            <person name="Pyrousis I."/>
            <person name="Rao X.J."/>
            <person name="Redding A."/>
            <person name="Roesel C."/>
            <person name="Sanchez-Gracia A."/>
            <person name="Schaack S."/>
            <person name="Shukla A."/>
            <person name="Tetreau G."/>
            <person name="Wang Y."/>
            <person name="Xiong G.H."/>
            <person name="Traut W."/>
            <person name="Walsh T.K."/>
            <person name="Worley K.C."/>
            <person name="Wu D."/>
            <person name="Wu W."/>
            <person name="Wu Y.Q."/>
            <person name="Zhang X."/>
            <person name="Zou Z."/>
            <person name="Zucker H."/>
            <person name="Briscoe A.D."/>
            <person name="Burmester T."/>
            <person name="Clem R.J."/>
            <person name="Feyereisen R."/>
            <person name="Grimmelikhuijzen C.J.P."/>
            <person name="Hamodrakas S.J."/>
            <person name="Hansson B.S."/>
            <person name="Huguet E."/>
            <person name="Jermiin L.S."/>
            <person name="Lan Q."/>
            <person name="Lehman H.K."/>
            <person name="Lorenzen M."/>
            <person name="Merzendorfer H."/>
            <person name="Michalopoulos I."/>
            <person name="Morton D.B."/>
            <person name="Muthukrishnan S."/>
            <person name="Oakeshott J.G."/>
            <person name="Palmer W."/>
            <person name="Park Y."/>
            <person name="Passarelli A.L."/>
            <person name="Rozas J."/>
            <person name="Schwartz L.M."/>
            <person name="Smith W."/>
            <person name="Southgate A."/>
            <person name="Vilcinskas A."/>
            <person name="Vogt R."/>
            <person name="Wang P."/>
            <person name="Werren J."/>
            <person name="Yu X.Q."/>
            <person name="Zhou J.J."/>
            <person name="Brown S.J."/>
            <person name="Scherer S.E."/>
            <person name="Richards S."/>
            <person name="Blissard G.W."/>
        </authorList>
    </citation>
    <scope>NUCLEOTIDE SEQUENCE</scope>
</reference>
<evidence type="ECO:0000256" key="7">
    <source>
        <dbReference type="SAM" id="Coils"/>
    </source>
</evidence>
<feature type="region of interest" description="Disordered" evidence="8">
    <location>
        <begin position="24"/>
        <end position="46"/>
    </location>
</feature>
<dbReference type="GO" id="GO:0003735">
    <property type="term" value="F:structural constituent of ribosome"/>
    <property type="evidence" value="ECO:0007669"/>
    <property type="project" value="InterPro"/>
</dbReference>
<dbReference type="EMBL" id="JH668385">
    <property type="protein sequence ID" value="KAG6450234.1"/>
    <property type="molecule type" value="Genomic_DNA"/>
</dbReference>
<feature type="coiled-coil region" evidence="7">
    <location>
        <begin position="139"/>
        <end position="188"/>
    </location>
</feature>
<dbReference type="PANTHER" id="PTHR15925:SF2">
    <property type="entry name" value="SMALL RIBOSOMAL SUBUNIT PROTEIN MS23"/>
    <property type="match status" value="1"/>
</dbReference>
<dbReference type="GO" id="GO:0005739">
    <property type="term" value="C:mitochondrion"/>
    <property type="evidence" value="ECO:0007669"/>
    <property type="project" value="InterPro"/>
</dbReference>
<comment type="subcellular location">
    <subcellularLocation>
        <location evidence="1">Mitochondrion</location>
    </subcellularLocation>
</comment>
<evidence type="ECO:0000256" key="3">
    <source>
        <dbReference type="ARBA" id="ARBA00022980"/>
    </source>
</evidence>
<keyword evidence="4" id="KW-0496">Mitochondrion</keyword>
<evidence type="ECO:0000256" key="6">
    <source>
        <dbReference type="ARBA" id="ARBA00035137"/>
    </source>
</evidence>
<sequence>MASVKKVTKSKFITEDISDLMNGSQFLKDSPINKKNQKRPKIDVTENYDIPKVSDKKKKTEANIEPGKQSRQKIIEVMDQHLICRKQTNDTLLKCISELISQVDTDHSVMKENEQKLEQLTGAFMKCIQQATVAHKQSLKALKEIYDTFKKQCDEMQSQQKAETDQLAGELEEDIKKLQQKLVMETRRRGPLWFDVYRAFPPKTEPKFAKPKPEIKPIRPILYKEDAIRAKFHSNGYGLATVNLLSQSTETQTKRLIQQYKNLQSEGVPENEILEISAKAVANERQAEIPKISAKNPDSVTAQVLTEANIKNIFKE</sequence>
<evidence type="ECO:0000256" key="5">
    <source>
        <dbReference type="ARBA" id="ARBA00023274"/>
    </source>
</evidence>
<evidence type="ECO:0000256" key="2">
    <source>
        <dbReference type="ARBA" id="ARBA00009864"/>
    </source>
</evidence>
<dbReference type="CDD" id="cd23701">
    <property type="entry name" value="At1g26750"/>
    <property type="match status" value="1"/>
</dbReference>
<evidence type="ECO:0000313" key="10">
    <source>
        <dbReference type="EMBL" id="KAG6450234.1"/>
    </source>
</evidence>
<keyword evidence="11" id="KW-1185">Reference proteome</keyword>
<dbReference type="InterPro" id="IPR023611">
    <property type="entry name" value="mS23_dom_met"/>
</dbReference>
<proteinExistence type="inferred from homology"/>
<protein>
    <recommendedName>
        <fullName evidence="6">Small ribosomal subunit protein mS23</fullName>
    </recommendedName>
</protein>
<evidence type="ECO:0000256" key="8">
    <source>
        <dbReference type="SAM" id="MobiDB-lite"/>
    </source>
</evidence>
<dbReference type="GO" id="GO:0006412">
    <property type="term" value="P:translation"/>
    <property type="evidence" value="ECO:0007669"/>
    <property type="project" value="InterPro"/>
</dbReference>
<gene>
    <name evidence="10" type="ORF">O3G_MSEX006465</name>
</gene>
<dbReference type="AlphaFoldDB" id="A0A921Z4I6"/>
<evidence type="ECO:0000259" key="9">
    <source>
        <dbReference type="Pfam" id="PF10484"/>
    </source>
</evidence>
<keyword evidence="3" id="KW-0689">Ribosomal protein</keyword>
<keyword evidence="5" id="KW-0687">Ribonucleoprotein</keyword>
<name>A0A921Z4I6_MANSE</name>
<keyword evidence="7" id="KW-0175">Coiled coil</keyword>
<evidence type="ECO:0000256" key="4">
    <source>
        <dbReference type="ARBA" id="ARBA00023128"/>
    </source>
</evidence>
<evidence type="ECO:0000313" key="11">
    <source>
        <dbReference type="Proteomes" id="UP000791440"/>
    </source>
</evidence>
<comment type="similarity">
    <text evidence="2">Belongs to the mitochondrion-specific ribosomal protein mS23 family.</text>
</comment>
<dbReference type="Proteomes" id="UP000791440">
    <property type="component" value="Unassembled WGS sequence"/>
</dbReference>